<evidence type="ECO:0000313" key="3">
    <source>
        <dbReference type="Proteomes" id="UP000031512"/>
    </source>
</evidence>
<sequence>MVCEVKESPYRFKDGYRIVPPYEYLYKSFVKERWMGKSVHKVLLSEFAALSEDYIQHACKNGKFKLYSKNGEELCKDSSVLDHILKPNEKLCHYAVVHEQLALDKPVRLIKNLEDYIVVSKPTSVPVYHTGTYHYNTLVEIMKYELPECENLRLYPIHRIDKLVSGVVVFAKSSNAASKFSQAIKELLVKKVYVARVCGDFRNINSNLVTLKDDYIISHGFMYALSKRDGKHEFTMECINSKCKPVETRFKFLSYNSDLDESLILCYPVTGRTHQIRAHLKHLGYSISNDQCYNNGRIVDSEEYFKSIPDVRWESDSEGNWCIPELSFTTTVPSVDTAQCGGIPFVDLTTTQDDGGFHVGLNREGNTSRKNPTGIFLHSFRYMWKDKFNVYDQFPSWTKEFDVSCDITSINLWDDYLYVLVPSLYVKICLTYHVN</sequence>
<dbReference type="PROSITE" id="PS01129">
    <property type="entry name" value="PSI_RLU"/>
    <property type="match status" value="1"/>
</dbReference>
<protein>
    <submittedName>
        <fullName evidence="2">RNA pseudouridylate synthase, putative</fullName>
        <ecNumber evidence="2">3.2.1.17</ecNumber>
    </submittedName>
</protein>
<gene>
    <name evidence="2" type="ORF">BEWA_042200</name>
</gene>
<dbReference type="eggNOG" id="KOG1919">
    <property type="taxonomic scope" value="Eukaryota"/>
</dbReference>
<reference evidence="2 3" key="1">
    <citation type="journal article" date="2012" name="BMC Genomics">
        <title>Comparative genomic analysis and phylogenetic position of Theileria equi.</title>
        <authorList>
            <person name="Kappmeyer L.S."/>
            <person name="Thiagarajan M."/>
            <person name="Herndon D.R."/>
            <person name="Ramsay J.D."/>
            <person name="Caler E."/>
            <person name="Djikeng A."/>
            <person name="Gillespie J.J."/>
            <person name="Lau A.O."/>
            <person name="Roalson E.H."/>
            <person name="Silva J.C."/>
            <person name="Silva M.G."/>
            <person name="Suarez C.E."/>
            <person name="Ueti M.W."/>
            <person name="Nene V.M."/>
            <person name="Mealey R.H."/>
            <person name="Knowles D.P."/>
            <person name="Brayton K.A."/>
        </authorList>
    </citation>
    <scope>NUCLEOTIDE SEQUENCE [LARGE SCALE GENOMIC DNA]</scope>
    <source>
        <strain evidence="2 3">WA</strain>
    </source>
</reference>
<dbReference type="EC" id="3.2.1.17" evidence="2"/>
<dbReference type="EMBL" id="ACOU01000002">
    <property type="protein sequence ID" value="EKX74182.1"/>
    <property type="molecule type" value="Genomic_DNA"/>
</dbReference>
<dbReference type="OrthoDB" id="424794at2759"/>
<dbReference type="InterPro" id="IPR006145">
    <property type="entry name" value="PsdUridine_synth_RsuA/RluA"/>
</dbReference>
<dbReference type="SUPFAM" id="SSF55120">
    <property type="entry name" value="Pseudouridine synthase"/>
    <property type="match status" value="1"/>
</dbReference>
<dbReference type="GO" id="GO:0009982">
    <property type="term" value="F:pseudouridine synthase activity"/>
    <property type="evidence" value="ECO:0007669"/>
    <property type="project" value="InterPro"/>
</dbReference>
<dbReference type="Gene3D" id="3.30.2350.10">
    <property type="entry name" value="Pseudouridine synthase"/>
    <property type="match status" value="1"/>
</dbReference>
<dbReference type="GeneID" id="15807630"/>
<dbReference type="Proteomes" id="UP000031512">
    <property type="component" value="Unassembled WGS sequence"/>
</dbReference>
<dbReference type="InterPro" id="IPR050188">
    <property type="entry name" value="RluA_PseudoU_synthase"/>
</dbReference>
<comment type="caution">
    <text evidence="2">The sequence shown here is derived from an EMBL/GenBank/DDBJ whole genome shotgun (WGS) entry which is preliminary data.</text>
</comment>
<proteinExistence type="predicted"/>
<dbReference type="RefSeq" id="XP_004833634.1">
    <property type="nucleotide sequence ID" value="XM_004833577.1"/>
</dbReference>
<dbReference type="KEGG" id="beq:BEWA_042200"/>
<dbReference type="PANTHER" id="PTHR21600">
    <property type="entry name" value="MITOCHONDRIAL RNA PSEUDOURIDINE SYNTHASE"/>
    <property type="match status" value="1"/>
</dbReference>
<dbReference type="InterPro" id="IPR020103">
    <property type="entry name" value="PsdUridine_synth_cat_dom_sf"/>
</dbReference>
<dbReference type="InterPro" id="IPR006224">
    <property type="entry name" value="PsdUridine_synth_RluA-like_CS"/>
</dbReference>
<dbReference type="PANTHER" id="PTHR21600:SF40">
    <property type="entry name" value="PSEUDOURIDYLATE SYNTHASE RPUSD2"/>
    <property type="match status" value="1"/>
</dbReference>
<keyword evidence="2" id="KW-0326">Glycosidase</keyword>
<dbReference type="GO" id="GO:0000455">
    <property type="term" value="P:enzyme-directed rRNA pseudouridine synthesis"/>
    <property type="evidence" value="ECO:0007669"/>
    <property type="project" value="TreeGrafter"/>
</dbReference>
<evidence type="ECO:0000259" key="1">
    <source>
        <dbReference type="Pfam" id="PF00849"/>
    </source>
</evidence>
<keyword evidence="3" id="KW-1185">Reference proteome</keyword>
<keyword evidence="2" id="KW-0378">Hydrolase</keyword>
<evidence type="ECO:0000313" key="2">
    <source>
        <dbReference type="EMBL" id="EKX74182.1"/>
    </source>
</evidence>
<dbReference type="AlphaFoldDB" id="L1LFH2"/>
<dbReference type="Pfam" id="PF00849">
    <property type="entry name" value="PseudoU_synth_2"/>
    <property type="match status" value="1"/>
</dbReference>
<dbReference type="GO" id="GO:0003723">
    <property type="term" value="F:RNA binding"/>
    <property type="evidence" value="ECO:0007669"/>
    <property type="project" value="InterPro"/>
</dbReference>
<feature type="domain" description="Pseudouridine synthase RsuA/RluA-like" evidence="1">
    <location>
        <begin position="115"/>
        <end position="282"/>
    </location>
</feature>
<name>L1LFH2_THEEQ</name>
<dbReference type="VEuPathDB" id="PiroplasmaDB:BEWA_042200"/>
<dbReference type="STRING" id="1537102.L1LFH2"/>
<accession>L1LFH2</accession>
<dbReference type="GO" id="GO:0003796">
    <property type="term" value="F:lysozyme activity"/>
    <property type="evidence" value="ECO:0007669"/>
    <property type="project" value="UniProtKB-EC"/>
</dbReference>
<organism evidence="2 3">
    <name type="scientific">Theileria equi strain WA</name>
    <dbReference type="NCBI Taxonomy" id="1537102"/>
    <lineage>
        <taxon>Eukaryota</taxon>
        <taxon>Sar</taxon>
        <taxon>Alveolata</taxon>
        <taxon>Apicomplexa</taxon>
        <taxon>Aconoidasida</taxon>
        <taxon>Piroplasmida</taxon>
        <taxon>Theileriidae</taxon>
        <taxon>Theileria</taxon>
    </lineage>
</organism>